<comment type="caution">
    <text evidence="2">The sequence shown here is derived from an EMBL/GenBank/DDBJ whole genome shotgun (WGS) entry which is preliminary data.</text>
</comment>
<dbReference type="AlphaFoldDB" id="A0A9D4AT85"/>
<keyword evidence="3" id="KW-1185">Reference proteome</keyword>
<feature type="region of interest" description="Disordered" evidence="1">
    <location>
        <begin position="21"/>
        <end position="52"/>
    </location>
</feature>
<evidence type="ECO:0000313" key="2">
    <source>
        <dbReference type="EMBL" id="KAH1167640.1"/>
    </source>
</evidence>
<feature type="region of interest" description="Disordered" evidence="1">
    <location>
        <begin position="67"/>
        <end position="89"/>
    </location>
</feature>
<protein>
    <submittedName>
        <fullName evidence="2">Uncharacterized protein</fullName>
    </submittedName>
</protein>
<accession>A0A9D4AT85</accession>
<feature type="compositionally biased region" description="Basic and acidic residues" evidence="1">
    <location>
        <begin position="32"/>
        <end position="45"/>
    </location>
</feature>
<gene>
    <name evidence="2" type="ORF">KIL84_003123</name>
</gene>
<proteinExistence type="predicted"/>
<feature type="region of interest" description="Disordered" evidence="1">
    <location>
        <begin position="133"/>
        <end position="165"/>
    </location>
</feature>
<organism evidence="2 3">
    <name type="scientific">Mauremys mutica</name>
    <name type="common">yellowpond turtle</name>
    <dbReference type="NCBI Taxonomy" id="74926"/>
    <lineage>
        <taxon>Eukaryota</taxon>
        <taxon>Metazoa</taxon>
        <taxon>Chordata</taxon>
        <taxon>Craniata</taxon>
        <taxon>Vertebrata</taxon>
        <taxon>Euteleostomi</taxon>
        <taxon>Archelosauria</taxon>
        <taxon>Testudinata</taxon>
        <taxon>Testudines</taxon>
        <taxon>Cryptodira</taxon>
        <taxon>Durocryptodira</taxon>
        <taxon>Testudinoidea</taxon>
        <taxon>Geoemydidae</taxon>
        <taxon>Geoemydinae</taxon>
        <taxon>Mauremys</taxon>
    </lineage>
</organism>
<evidence type="ECO:0000313" key="3">
    <source>
        <dbReference type="Proteomes" id="UP000827986"/>
    </source>
</evidence>
<evidence type="ECO:0000256" key="1">
    <source>
        <dbReference type="SAM" id="MobiDB-lite"/>
    </source>
</evidence>
<dbReference type="Proteomes" id="UP000827986">
    <property type="component" value="Unassembled WGS sequence"/>
</dbReference>
<reference evidence="2" key="1">
    <citation type="submission" date="2021-09" db="EMBL/GenBank/DDBJ databases">
        <title>The genome of Mauremys mutica provides insights into the evolution of semi-aquatic lifestyle.</title>
        <authorList>
            <person name="Gong S."/>
            <person name="Gao Y."/>
        </authorList>
    </citation>
    <scope>NUCLEOTIDE SEQUENCE</scope>
    <source>
        <strain evidence="2">MM-2020</strain>
        <tissue evidence="2">Muscle</tissue>
    </source>
</reference>
<dbReference type="EMBL" id="JAHDVG010000486">
    <property type="protein sequence ID" value="KAH1167640.1"/>
    <property type="molecule type" value="Genomic_DNA"/>
</dbReference>
<sequence>MPRTPQTPGALIRADLTLCPNSDRIGTSSQGFKKDPGRAKWDRARSSGKGSLLLGPLRSLARALRTKAGNGRGDQGSDTHSASEPYSAGPQCLMHTAPLQALQLWLMVPEHDGACPPEPQSAVGLPALLAAWPQPMGSQGQDCSARHPQHALPPPSPAASHNAQLPVGPQRALDSWNHPAQNPPRHSGHLTHGTERTGCIRRSLPWRAVHWTRVISCNENREGQGCSTQERHAPTWGLSLALSASYTPSSRFGPYWP</sequence>
<name>A0A9D4AT85_9SAUR</name>